<dbReference type="EMBL" id="KT246957">
    <property type="protein sequence ID" value="ALL41048.1"/>
    <property type="molecule type" value="mRNA"/>
</dbReference>
<evidence type="ECO:0000256" key="1">
    <source>
        <dbReference type="ARBA" id="ARBA00000971"/>
    </source>
</evidence>
<feature type="compositionally biased region" description="Basic and acidic residues" evidence="6">
    <location>
        <begin position="42"/>
        <end position="61"/>
    </location>
</feature>
<comment type="catalytic activity">
    <reaction evidence="1 5">
        <text>[protein]-peptidylproline (omega=180) = [protein]-peptidylproline (omega=0)</text>
        <dbReference type="Rhea" id="RHEA:16237"/>
        <dbReference type="Rhea" id="RHEA-COMP:10747"/>
        <dbReference type="Rhea" id="RHEA-COMP:10748"/>
        <dbReference type="ChEBI" id="CHEBI:83833"/>
        <dbReference type="ChEBI" id="CHEBI:83834"/>
        <dbReference type="EC" id="5.2.1.8"/>
    </reaction>
</comment>
<feature type="compositionally biased region" description="Basic residues" evidence="6">
    <location>
        <begin position="79"/>
        <end position="88"/>
    </location>
</feature>
<dbReference type="FunFam" id="3.10.50.40:FF:000006">
    <property type="entry name" value="Peptidyl-prolyl cis-trans isomerase"/>
    <property type="match status" value="1"/>
</dbReference>
<evidence type="ECO:0000256" key="6">
    <source>
        <dbReference type="SAM" id="MobiDB-lite"/>
    </source>
</evidence>
<dbReference type="GO" id="GO:0003755">
    <property type="term" value="F:peptidyl-prolyl cis-trans isomerase activity"/>
    <property type="evidence" value="ECO:0007669"/>
    <property type="project" value="UniProtKB-KW"/>
</dbReference>
<organism evidence="8">
    <name type="scientific">Phakopsora pachyrhizi</name>
    <name type="common">Asian soybean rust disease fungus</name>
    <dbReference type="NCBI Taxonomy" id="170000"/>
    <lineage>
        <taxon>Eukaryota</taxon>
        <taxon>Fungi</taxon>
        <taxon>Dikarya</taxon>
        <taxon>Basidiomycota</taxon>
        <taxon>Pucciniomycotina</taxon>
        <taxon>Pucciniomycetes</taxon>
        <taxon>Pucciniales</taxon>
        <taxon>Phakopsoraceae</taxon>
        <taxon>Phakopsora</taxon>
    </lineage>
</organism>
<dbReference type="PANTHER" id="PTHR43811:SF19">
    <property type="entry name" value="39 KDA FK506-BINDING NUCLEAR PROTEIN"/>
    <property type="match status" value="1"/>
</dbReference>
<evidence type="ECO:0000313" key="8">
    <source>
        <dbReference type="EMBL" id="ALL41048.1"/>
    </source>
</evidence>
<dbReference type="PROSITE" id="PS50059">
    <property type="entry name" value="FKBP_PPIASE"/>
    <property type="match status" value="1"/>
</dbReference>
<dbReference type="InterPro" id="IPR001179">
    <property type="entry name" value="PPIase_FKBP_dom"/>
</dbReference>
<reference evidence="8" key="1">
    <citation type="submission" date="2015-07" db="EMBL/GenBank/DDBJ databases">
        <title>Elucidating the P. pachyrhizi secretome and potential effectors.</title>
        <authorList>
            <person name="de Carvalho M.C.C.G."/>
            <person name="Nascimento L.C."/>
            <person name="Darben L.M."/>
            <person name="Polizel-Podanosqui A.M."/>
            <person name="Lopes-Caitar V.S."/>
            <person name="Rocha C.S."/>
            <person name="Qi M."/>
            <person name="Carazolle M."/>
            <person name="Kuwahara M.K."/>
            <person name="Pereira G.A.G."/>
            <person name="Abdelnoor R.V."/>
            <person name="Whitham S.A."/>
            <person name="Marcelino-Guimaraes F.C."/>
        </authorList>
    </citation>
    <scope>NUCLEOTIDE SEQUENCE</scope>
</reference>
<accession>A0A0S1MJI4</accession>
<protein>
    <recommendedName>
        <fullName evidence="2 5">peptidylprolyl isomerase</fullName>
        <ecNumber evidence="2 5">5.2.1.8</ecNumber>
    </recommendedName>
</protein>
<evidence type="ECO:0000256" key="2">
    <source>
        <dbReference type="ARBA" id="ARBA00013194"/>
    </source>
</evidence>
<dbReference type="InterPro" id="IPR046357">
    <property type="entry name" value="PPIase_dom_sf"/>
</dbReference>
<name>A0A0S1MJI4_PHAPC</name>
<dbReference type="SUPFAM" id="SSF54534">
    <property type="entry name" value="FKBP-like"/>
    <property type="match status" value="1"/>
</dbReference>
<keyword evidence="4 5" id="KW-0413">Isomerase</keyword>
<dbReference type="GO" id="GO:0000785">
    <property type="term" value="C:chromatin"/>
    <property type="evidence" value="ECO:0007669"/>
    <property type="project" value="TreeGrafter"/>
</dbReference>
<dbReference type="PANTHER" id="PTHR43811">
    <property type="entry name" value="FKBP-TYPE PEPTIDYL-PROLYL CIS-TRANS ISOMERASE FKPA"/>
    <property type="match status" value="1"/>
</dbReference>
<evidence type="ECO:0000256" key="4">
    <source>
        <dbReference type="ARBA" id="ARBA00023235"/>
    </source>
</evidence>
<feature type="region of interest" description="Disordered" evidence="6">
    <location>
        <begin position="12"/>
        <end position="147"/>
    </location>
</feature>
<evidence type="ECO:0000256" key="3">
    <source>
        <dbReference type="ARBA" id="ARBA00023110"/>
    </source>
</evidence>
<feature type="compositionally biased region" description="Basic and acidic residues" evidence="6">
    <location>
        <begin position="89"/>
        <end position="124"/>
    </location>
</feature>
<keyword evidence="3 5" id="KW-0697">Rotamase</keyword>
<dbReference type="Pfam" id="PF00254">
    <property type="entry name" value="FKBP_C"/>
    <property type="match status" value="1"/>
</dbReference>
<dbReference type="Gene3D" id="3.10.50.40">
    <property type="match status" value="1"/>
</dbReference>
<evidence type="ECO:0000256" key="5">
    <source>
        <dbReference type="PROSITE-ProRule" id="PRU00277"/>
    </source>
</evidence>
<evidence type="ECO:0000259" key="7">
    <source>
        <dbReference type="PROSITE" id="PS50059"/>
    </source>
</evidence>
<sequence>MKIVFRKLTLTMSRLSPRKKKAESKAKSISESNAGSSKANQKKADEEKNPKKRALEEKVDGLADVSMADSVDDSAKLSKSQRKKLKKMKASDAQDDSEKKEEKKAAESEKKEAKSTDASAKPDSKSIVTLPSGLKIQDTKVGQGADAKPGQRVLMRYIGKLANNKVFDSNTKGKPFAFKLGKGEVIKGWDEGIKGMKPGGERRLTIPANLAYGKSGSPPDIPPNATLTFDVKLLGVK</sequence>
<feature type="domain" description="PPIase FKBP-type" evidence="7">
    <location>
        <begin position="150"/>
        <end position="237"/>
    </location>
</feature>
<dbReference type="GO" id="GO:0005730">
    <property type="term" value="C:nucleolus"/>
    <property type="evidence" value="ECO:0007669"/>
    <property type="project" value="TreeGrafter"/>
</dbReference>
<dbReference type="EC" id="5.2.1.8" evidence="2 5"/>
<dbReference type="AlphaFoldDB" id="A0A0S1MJI4"/>
<proteinExistence type="evidence at transcript level"/>